<dbReference type="Pfam" id="PF01497">
    <property type="entry name" value="Peripla_BP_2"/>
    <property type="match status" value="1"/>
</dbReference>
<protein>
    <submittedName>
        <fullName evidence="4">ABC transporter substrate-binding protein</fullName>
    </submittedName>
</protein>
<feature type="domain" description="Fe/B12 periplasmic-binding" evidence="3">
    <location>
        <begin position="53"/>
        <end position="314"/>
    </location>
</feature>
<comment type="caution">
    <text evidence="4">The sequence shown here is derived from an EMBL/GenBank/DDBJ whole genome shotgun (WGS) entry which is preliminary data.</text>
</comment>
<organism evidence="4 5">
    <name type="scientific">Clostridium oceanicum</name>
    <dbReference type="NCBI Taxonomy" id="1543"/>
    <lineage>
        <taxon>Bacteria</taxon>
        <taxon>Bacillati</taxon>
        <taxon>Bacillota</taxon>
        <taxon>Clostridia</taxon>
        <taxon>Eubacteriales</taxon>
        <taxon>Clostridiaceae</taxon>
        <taxon>Clostridium</taxon>
    </lineage>
</organism>
<keyword evidence="5" id="KW-1185">Reference proteome</keyword>
<gene>
    <name evidence="4" type="ORF">GCM10008906_35680</name>
</gene>
<evidence type="ECO:0000313" key="4">
    <source>
        <dbReference type="EMBL" id="GAA0747104.1"/>
    </source>
</evidence>
<dbReference type="PANTHER" id="PTHR30535">
    <property type="entry name" value="VITAMIN B12-BINDING PROTEIN"/>
    <property type="match status" value="1"/>
</dbReference>
<dbReference type="EMBL" id="BAAACG010000019">
    <property type="protein sequence ID" value="GAA0747104.1"/>
    <property type="molecule type" value="Genomic_DNA"/>
</dbReference>
<feature type="signal peptide" evidence="2">
    <location>
        <begin position="1"/>
        <end position="19"/>
    </location>
</feature>
<dbReference type="SUPFAM" id="SSF53807">
    <property type="entry name" value="Helical backbone' metal receptor"/>
    <property type="match status" value="1"/>
</dbReference>
<name>A0ABP3V2G0_9CLOT</name>
<dbReference type="PANTHER" id="PTHR30535:SF34">
    <property type="entry name" value="MOLYBDATE-BINDING PROTEIN MOLA"/>
    <property type="match status" value="1"/>
</dbReference>
<evidence type="ECO:0000259" key="3">
    <source>
        <dbReference type="PROSITE" id="PS50983"/>
    </source>
</evidence>
<reference evidence="5" key="1">
    <citation type="journal article" date="2019" name="Int. J. Syst. Evol. Microbiol.">
        <title>The Global Catalogue of Microorganisms (GCM) 10K type strain sequencing project: providing services to taxonomists for standard genome sequencing and annotation.</title>
        <authorList>
            <consortium name="The Broad Institute Genomics Platform"/>
            <consortium name="The Broad Institute Genome Sequencing Center for Infectious Disease"/>
            <person name="Wu L."/>
            <person name="Ma J."/>
        </authorList>
    </citation>
    <scope>NUCLEOTIDE SEQUENCE [LARGE SCALE GENOMIC DNA]</scope>
    <source>
        <strain evidence="5">JCM 1407</strain>
    </source>
</reference>
<evidence type="ECO:0000256" key="2">
    <source>
        <dbReference type="SAM" id="SignalP"/>
    </source>
</evidence>
<dbReference type="PROSITE" id="PS51257">
    <property type="entry name" value="PROKAR_LIPOPROTEIN"/>
    <property type="match status" value="1"/>
</dbReference>
<evidence type="ECO:0000256" key="1">
    <source>
        <dbReference type="ARBA" id="ARBA00008814"/>
    </source>
</evidence>
<dbReference type="Gene3D" id="1.20.58.2180">
    <property type="match status" value="1"/>
</dbReference>
<dbReference type="RefSeq" id="WP_343763924.1">
    <property type="nucleotide sequence ID" value="NZ_BAAACG010000019.1"/>
</dbReference>
<evidence type="ECO:0000313" key="5">
    <source>
        <dbReference type="Proteomes" id="UP001501510"/>
    </source>
</evidence>
<dbReference type="Gene3D" id="3.40.50.1980">
    <property type="entry name" value="Nitrogenase molybdenum iron protein domain"/>
    <property type="match status" value="2"/>
</dbReference>
<keyword evidence="2" id="KW-0732">Signal</keyword>
<dbReference type="InterPro" id="IPR050902">
    <property type="entry name" value="ABC_Transporter_SBP"/>
</dbReference>
<sequence>MIKKITSLMLILIISISFFGCTQKSKSTTTSSSYKIIKDQAGRQVKIPSKIKKIYCTSTLGSLFLYSLCPQKLVAWNDKIPKESLKYLTPNASKLPVAGSLQGKKSGNIEEICKLKPDLIISMGDINKSTISGVEKFQKQSNIPFILVSGKTEELAKTYRFIGNLLNKKKEGEELASYCEKTLKESKKITENLKDKEKLKVYYAKGPKGQETDPEGSLHSEAITYAGGKNVANFPVKHGSRSIISMEQIISWNPDIVVSDLNIFNNSSWEKISAVKENKAYVIPSLPFNWFDCPPSINKLMGIKWFQHCLYPNLYKGDIAKDTKEFFKLFYHKDLSLKEAKSLLKTNPSN</sequence>
<comment type="similarity">
    <text evidence="1">Belongs to the bacterial solute-binding protein 8 family.</text>
</comment>
<feature type="chain" id="PRO_5046105974" evidence="2">
    <location>
        <begin position="20"/>
        <end position="350"/>
    </location>
</feature>
<accession>A0ABP3V2G0</accession>
<dbReference type="InterPro" id="IPR002491">
    <property type="entry name" value="ABC_transptr_periplasmic_BD"/>
</dbReference>
<dbReference type="PROSITE" id="PS50983">
    <property type="entry name" value="FE_B12_PBP"/>
    <property type="match status" value="1"/>
</dbReference>
<dbReference type="Proteomes" id="UP001501510">
    <property type="component" value="Unassembled WGS sequence"/>
</dbReference>
<proteinExistence type="inferred from homology"/>